<evidence type="ECO:0000256" key="1">
    <source>
        <dbReference type="ARBA" id="ARBA00004123"/>
    </source>
</evidence>
<comment type="caution">
    <text evidence="8">The sequence shown here is derived from an EMBL/GenBank/DDBJ whole genome shotgun (WGS) entry which is preliminary data.</text>
</comment>
<dbReference type="FunFam" id="3.60.15.10:FF:000008">
    <property type="entry name" value="Cleavage and polyadenylation specificity factor subunit 2"/>
    <property type="match status" value="1"/>
</dbReference>
<evidence type="ECO:0000313" key="8">
    <source>
        <dbReference type="EMBL" id="OAF70016.1"/>
    </source>
</evidence>
<dbReference type="SMART" id="SM01027">
    <property type="entry name" value="Beta-Casp"/>
    <property type="match status" value="1"/>
</dbReference>
<keyword evidence="3 6" id="KW-0507">mRNA processing</keyword>
<dbReference type="GO" id="GO:0006398">
    <property type="term" value="P:mRNA 3'-end processing by stem-loop binding and cleavage"/>
    <property type="evidence" value="ECO:0007669"/>
    <property type="project" value="InterPro"/>
</dbReference>
<evidence type="ECO:0000256" key="6">
    <source>
        <dbReference type="RuleBase" id="RU365006"/>
    </source>
</evidence>
<dbReference type="Gene3D" id="3.60.15.10">
    <property type="entry name" value="Ribonuclease Z/Hydroxyacylglutathione hydrolase-like"/>
    <property type="match status" value="1"/>
</dbReference>
<comment type="subcellular location">
    <subcellularLocation>
        <location evidence="1 6">Nucleus</location>
    </subcellularLocation>
</comment>
<organism evidence="8 9">
    <name type="scientific">Intoshia linei</name>
    <dbReference type="NCBI Taxonomy" id="1819745"/>
    <lineage>
        <taxon>Eukaryota</taxon>
        <taxon>Metazoa</taxon>
        <taxon>Spiralia</taxon>
        <taxon>Lophotrochozoa</taxon>
        <taxon>Mesozoa</taxon>
        <taxon>Orthonectida</taxon>
        <taxon>Rhopaluridae</taxon>
        <taxon>Intoshia</taxon>
    </lineage>
</organism>
<dbReference type="PANTHER" id="PTHR45922:SF1">
    <property type="entry name" value="CLEAVAGE AND POLYADENYLATION SPECIFICITY FACTOR SUBUNIT 2"/>
    <property type="match status" value="1"/>
</dbReference>
<evidence type="ECO:0000313" key="9">
    <source>
        <dbReference type="Proteomes" id="UP000078046"/>
    </source>
</evidence>
<evidence type="ECO:0000259" key="7">
    <source>
        <dbReference type="SMART" id="SM01027"/>
    </source>
</evidence>
<accession>A0A177B6Y6</accession>
<keyword evidence="9" id="KW-1185">Reference proteome</keyword>
<dbReference type="SUPFAM" id="SSF56281">
    <property type="entry name" value="Metallo-hydrolase/oxidoreductase"/>
    <property type="match status" value="1"/>
</dbReference>
<dbReference type="Proteomes" id="UP000078046">
    <property type="component" value="Unassembled WGS sequence"/>
</dbReference>
<evidence type="ECO:0000256" key="2">
    <source>
        <dbReference type="ARBA" id="ARBA00010624"/>
    </source>
</evidence>
<gene>
    <name evidence="8" type="ORF">A3Q56_02247</name>
</gene>
<dbReference type="OrthoDB" id="64353at2759"/>
<dbReference type="PANTHER" id="PTHR45922">
    <property type="entry name" value="CLEAVAGE AND POLYADENYLATION SPECIFICITY FACTOR SUBUNIT 2"/>
    <property type="match status" value="1"/>
</dbReference>
<keyword evidence="5 6" id="KW-0539">Nucleus</keyword>
<protein>
    <recommendedName>
        <fullName evidence="6">Cleavage and polyadenylation specificity factor subunit 2</fullName>
    </recommendedName>
    <alternativeName>
        <fullName evidence="6">Cleavage and polyadenylation specificity factor 100 kDa subunit</fullName>
    </alternativeName>
</protein>
<feature type="domain" description="Beta-Casp" evidence="7">
    <location>
        <begin position="231"/>
        <end position="356"/>
    </location>
</feature>
<dbReference type="InterPro" id="IPR001279">
    <property type="entry name" value="Metallo-B-lactamas"/>
</dbReference>
<evidence type="ECO:0000256" key="4">
    <source>
        <dbReference type="ARBA" id="ARBA00022884"/>
    </source>
</evidence>
<sequence>MASILKIQSFYGTRSEAPHCYLLQIDDFRILLDCGWDENFNKSFVHTIKRCLHLGALPYLIGKCNLKAPIFATYPVYKMGQMFMYDLYQSHNNNENFDLFSLDNIDMAFENFHLLKYSQTHTFIGKGVGIQITPFPSGHSIGGAVWRIMKDNEEQIIYAVDFNNKKERHLNPCNLLVSDVVRPYMMITDAHKADIPQTRRRTRDEQLLSHVIKTIRNNGNALICIDSAGRLLELAHLFDQMWSVITAGVMTYSLVILNNVAYNVIEFAKSQVEWMSNKIVQQFEDHRNNPYQLKNVHLVHNVDDLDSIHGFKVVLASQPDLQCGYSRELFIRWAGEEKNTVIFTSMTSPDTLARKIMDNPNQKFYNLNVIKKVELCKTDKDYILHTVQKPVKPTPIPYCFILHAIFPNTNSQ</sequence>
<dbReference type="InterPro" id="IPR022712">
    <property type="entry name" value="Beta_Casp"/>
</dbReference>
<dbReference type="GO" id="GO:0003723">
    <property type="term" value="F:RNA binding"/>
    <property type="evidence" value="ECO:0007669"/>
    <property type="project" value="UniProtKB-KW"/>
</dbReference>
<dbReference type="GO" id="GO:0005847">
    <property type="term" value="C:mRNA cleavage and polyadenylation specificity factor complex"/>
    <property type="evidence" value="ECO:0007669"/>
    <property type="project" value="InterPro"/>
</dbReference>
<name>A0A177B6Y6_9BILA</name>
<proteinExistence type="inferred from homology"/>
<dbReference type="InterPro" id="IPR027075">
    <property type="entry name" value="CPSF2"/>
</dbReference>
<dbReference type="AlphaFoldDB" id="A0A177B6Y6"/>
<dbReference type="InterPro" id="IPR035639">
    <property type="entry name" value="CPSF2_MBL"/>
</dbReference>
<dbReference type="EMBL" id="LWCA01000199">
    <property type="protein sequence ID" value="OAF70016.1"/>
    <property type="molecule type" value="Genomic_DNA"/>
</dbReference>
<dbReference type="Pfam" id="PF10996">
    <property type="entry name" value="Beta-Casp"/>
    <property type="match status" value="1"/>
</dbReference>
<dbReference type="CDD" id="cd16293">
    <property type="entry name" value="CPSF2-like_MBL-fold"/>
    <property type="match status" value="1"/>
</dbReference>
<evidence type="ECO:0000256" key="3">
    <source>
        <dbReference type="ARBA" id="ARBA00022664"/>
    </source>
</evidence>
<comment type="similarity">
    <text evidence="2 6">Belongs to the metallo-beta-lactamase superfamily. RNA-metabolizing metallo-beta-lactamase-like family. CPSF2/YSH1 subfamily.</text>
</comment>
<keyword evidence="4 6" id="KW-0694">RNA-binding</keyword>
<dbReference type="Pfam" id="PF16661">
    <property type="entry name" value="Lactamase_B_6"/>
    <property type="match status" value="1"/>
</dbReference>
<evidence type="ECO:0000256" key="5">
    <source>
        <dbReference type="ARBA" id="ARBA00023242"/>
    </source>
</evidence>
<reference evidence="8 9" key="1">
    <citation type="submission" date="2016-04" db="EMBL/GenBank/DDBJ databases">
        <title>The genome of Intoshia linei affirms orthonectids as highly simplified spiralians.</title>
        <authorList>
            <person name="Mikhailov K.V."/>
            <person name="Slusarev G.S."/>
            <person name="Nikitin M.A."/>
            <person name="Logacheva M.D."/>
            <person name="Penin A."/>
            <person name="Aleoshin V."/>
            <person name="Panchin Y.V."/>
        </authorList>
    </citation>
    <scope>NUCLEOTIDE SEQUENCE [LARGE SCALE GENOMIC DNA]</scope>
    <source>
        <strain evidence="8">Intl2013</strain>
        <tissue evidence="8">Whole animal</tissue>
    </source>
</reference>
<dbReference type="InterPro" id="IPR036866">
    <property type="entry name" value="RibonucZ/Hydroxyglut_hydro"/>
</dbReference>